<evidence type="ECO:0000313" key="3">
    <source>
        <dbReference type="EMBL" id="TXC67413.1"/>
    </source>
</evidence>
<evidence type="ECO:0000313" key="4">
    <source>
        <dbReference type="Proteomes" id="UP000321832"/>
    </source>
</evidence>
<keyword evidence="1" id="KW-0732">Signal</keyword>
<name>A0A5C6U363_9BURK</name>
<organism evidence="3 4">
    <name type="scientific">Piscinibacter aquaticus</name>
    <dbReference type="NCBI Taxonomy" id="392597"/>
    <lineage>
        <taxon>Bacteria</taxon>
        <taxon>Pseudomonadati</taxon>
        <taxon>Pseudomonadota</taxon>
        <taxon>Betaproteobacteria</taxon>
        <taxon>Burkholderiales</taxon>
        <taxon>Sphaerotilaceae</taxon>
        <taxon>Piscinibacter</taxon>
    </lineage>
</organism>
<gene>
    <name evidence="3" type="ORF">FSC37_22180</name>
</gene>
<dbReference type="InterPro" id="IPR007372">
    <property type="entry name" value="Lipid/polyisoprenoid-bd_YceI"/>
</dbReference>
<dbReference type="Gene3D" id="2.40.128.110">
    <property type="entry name" value="Lipid/polyisoprenoid-binding, YceI-like"/>
    <property type="match status" value="1"/>
</dbReference>
<keyword evidence="4" id="KW-1185">Reference proteome</keyword>
<dbReference type="AlphaFoldDB" id="A0A5C6U363"/>
<evidence type="ECO:0000259" key="2">
    <source>
        <dbReference type="SMART" id="SM00867"/>
    </source>
</evidence>
<dbReference type="Pfam" id="PF04264">
    <property type="entry name" value="YceI"/>
    <property type="match status" value="1"/>
</dbReference>
<comment type="caution">
    <text evidence="3">The sequence shown here is derived from an EMBL/GenBank/DDBJ whole genome shotgun (WGS) entry which is preliminary data.</text>
</comment>
<feature type="chain" id="PRO_5022715059" evidence="1">
    <location>
        <begin position="24"/>
        <end position="192"/>
    </location>
</feature>
<accession>A0A5C6U363</accession>
<dbReference type="PANTHER" id="PTHR34406">
    <property type="entry name" value="PROTEIN YCEI"/>
    <property type="match status" value="1"/>
</dbReference>
<feature type="domain" description="Lipid/polyisoprenoid-binding YceI-like" evidence="2">
    <location>
        <begin position="27"/>
        <end position="190"/>
    </location>
</feature>
<sequence>MERALLAKLAAGAALVAPCLAGAQPATYRLDPSHSFVHFEVMHFGTATLRGRFGPLEGVAELDRTARRGEVSLTIPTRIVSTGLPVLDTRLRQADLLSSSEHPDAYFVARQFVFDGDVLREVRGEITLRGISRPLALRSLGFSCGIHPMIQREWCGGDFEAELRRSDFGMSFGLPLVADRVRLQVQVEAIRD</sequence>
<dbReference type="InterPro" id="IPR036761">
    <property type="entry name" value="TTHA0802/YceI-like_sf"/>
</dbReference>
<dbReference type="SMART" id="SM00867">
    <property type="entry name" value="YceI"/>
    <property type="match status" value="1"/>
</dbReference>
<reference evidence="3 4" key="1">
    <citation type="submission" date="2019-08" db="EMBL/GenBank/DDBJ databases">
        <authorList>
            <person name="Khan S.A."/>
            <person name="Jeon C.O."/>
            <person name="Jeong S.E."/>
        </authorList>
    </citation>
    <scope>NUCLEOTIDE SEQUENCE [LARGE SCALE GENOMIC DNA]</scope>
    <source>
        <strain evidence="4">IMCC1728</strain>
    </source>
</reference>
<dbReference type="Proteomes" id="UP000321832">
    <property type="component" value="Unassembled WGS sequence"/>
</dbReference>
<dbReference type="PANTHER" id="PTHR34406:SF2">
    <property type="entry name" value="PERIPLASMIC PROTEIN"/>
    <property type="match status" value="1"/>
</dbReference>
<feature type="signal peptide" evidence="1">
    <location>
        <begin position="1"/>
        <end position="23"/>
    </location>
</feature>
<protein>
    <submittedName>
        <fullName evidence="3">YceI family protein</fullName>
    </submittedName>
</protein>
<dbReference type="EMBL" id="VOPW01000001">
    <property type="protein sequence ID" value="TXC67413.1"/>
    <property type="molecule type" value="Genomic_DNA"/>
</dbReference>
<dbReference type="SUPFAM" id="SSF101874">
    <property type="entry name" value="YceI-like"/>
    <property type="match status" value="1"/>
</dbReference>
<proteinExistence type="predicted"/>
<evidence type="ECO:0000256" key="1">
    <source>
        <dbReference type="SAM" id="SignalP"/>
    </source>
</evidence>